<proteinExistence type="inferred from homology"/>
<evidence type="ECO:0000256" key="3">
    <source>
        <dbReference type="ARBA" id="ARBA00022980"/>
    </source>
</evidence>
<dbReference type="AlphaFoldDB" id="A0AAN6Y3U1"/>
<keyword evidence="5" id="KW-0687">Ribonucleoprotein</keyword>
<evidence type="ECO:0000256" key="2">
    <source>
        <dbReference type="ARBA" id="ARBA00009254"/>
    </source>
</evidence>
<comment type="caution">
    <text evidence="9">The sequence shown here is derived from an EMBL/GenBank/DDBJ whole genome shotgun (WGS) entry which is preliminary data.</text>
</comment>
<dbReference type="GO" id="GO:0032543">
    <property type="term" value="P:mitochondrial translation"/>
    <property type="evidence" value="ECO:0007669"/>
    <property type="project" value="TreeGrafter"/>
</dbReference>
<keyword evidence="10" id="KW-1185">Reference proteome</keyword>
<protein>
    <recommendedName>
        <fullName evidence="6">Large ribosomal subunit protein uL29m</fullName>
    </recommendedName>
    <alternativeName>
        <fullName evidence="7">54S ribosomal protein L4, mitochondrial</fullName>
    </alternativeName>
</protein>
<evidence type="ECO:0000256" key="1">
    <source>
        <dbReference type="ARBA" id="ARBA00004173"/>
    </source>
</evidence>
<evidence type="ECO:0000256" key="5">
    <source>
        <dbReference type="ARBA" id="ARBA00023274"/>
    </source>
</evidence>
<gene>
    <name evidence="9" type="ORF">QBC37DRAFT_426387</name>
</gene>
<accession>A0AAN6Y3U1</accession>
<dbReference type="Pfam" id="PF06984">
    <property type="entry name" value="MRP-L47"/>
    <property type="match status" value="1"/>
</dbReference>
<dbReference type="PANTHER" id="PTHR21183">
    <property type="entry name" value="RIBOSOMAL PROTEIN L47, MITOCHONDRIAL-RELATED"/>
    <property type="match status" value="1"/>
</dbReference>
<reference evidence="9" key="2">
    <citation type="submission" date="2023-05" db="EMBL/GenBank/DDBJ databases">
        <authorList>
            <consortium name="Lawrence Berkeley National Laboratory"/>
            <person name="Steindorff A."/>
            <person name="Hensen N."/>
            <person name="Bonometti L."/>
            <person name="Westerberg I."/>
            <person name="Brannstrom I.O."/>
            <person name="Guillou S."/>
            <person name="Cros-Aarteil S."/>
            <person name="Calhoun S."/>
            <person name="Haridas S."/>
            <person name="Kuo A."/>
            <person name="Mondo S."/>
            <person name="Pangilinan J."/>
            <person name="Riley R."/>
            <person name="Labutti K."/>
            <person name="Andreopoulos B."/>
            <person name="Lipzen A."/>
            <person name="Chen C."/>
            <person name="Yanf M."/>
            <person name="Daum C."/>
            <person name="Ng V."/>
            <person name="Clum A."/>
            <person name="Ohm R."/>
            <person name="Martin F."/>
            <person name="Silar P."/>
            <person name="Natvig D."/>
            <person name="Lalanne C."/>
            <person name="Gautier V."/>
            <person name="Ament-Velasquez S.L."/>
            <person name="Kruys A."/>
            <person name="Hutchinson M.I."/>
            <person name="Powell A.J."/>
            <person name="Barry K."/>
            <person name="Miller A.N."/>
            <person name="Grigoriev I.V."/>
            <person name="Debuchy R."/>
            <person name="Gladieux P."/>
            <person name="Thoren M.H."/>
            <person name="Johannesson H."/>
        </authorList>
    </citation>
    <scope>NUCLEOTIDE SEQUENCE</scope>
    <source>
        <strain evidence="9">PSN293</strain>
    </source>
</reference>
<feature type="compositionally biased region" description="Acidic residues" evidence="8">
    <location>
        <begin position="233"/>
        <end position="244"/>
    </location>
</feature>
<evidence type="ECO:0000256" key="6">
    <source>
        <dbReference type="ARBA" id="ARBA00035289"/>
    </source>
</evidence>
<dbReference type="EMBL" id="MU858143">
    <property type="protein sequence ID" value="KAK4211678.1"/>
    <property type="molecule type" value="Genomic_DNA"/>
</dbReference>
<evidence type="ECO:0000313" key="10">
    <source>
        <dbReference type="Proteomes" id="UP001301769"/>
    </source>
</evidence>
<dbReference type="Proteomes" id="UP001301769">
    <property type="component" value="Unassembled WGS sequence"/>
</dbReference>
<keyword evidence="4" id="KW-0496">Mitochondrion</keyword>
<evidence type="ECO:0000256" key="8">
    <source>
        <dbReference type="SAM" id="MobiDB-lite"/>
    </source>
</evidence>
<evidence type="ECO:0000256" key="4">
    <source>
        <dbReference type="ARBA" id="ARBA00023128"/>
    </source>
</evidence>
<feature type="region of interest" description="Disordered" evidence="8">
    <location>
        <begin position="216"/>
        <end position="287"/>
    </location>
</feature>
<sequence>MPSSSTIRPAMGVLAQSCKSAARTAAAPARTPSQLSPYLQTAHLSTSVSLFKRHKYLGARDTKDHSKKRGESAIRGTGTRWRLSMSDEPLPKPVPKDQLPKVETDKNHGLWDFFYDRQTVAQSPEKDAAHGRAWLVEELRHKSFEDLHRLWWVCVKERNRIATATWERNKSELGFGDAEGKARDYQVRLTMRGIKHVLTERFYAWEDAVKLAETDPEVDFSGEGAPYTPSQFLEEELAEEELAEEEPKPEEPKLEGQRPEEPKPEATTQEIEPAPKPEDIPGDKVKI</sequence>
<organism evidence="9 10">
    <name type="scientific">Rhypophila decipiens</name>
    <dbReference type="NCBI Taxonomy" id="261697"/>
    <lineage>
        <taxon>Eukaryota</taxon>
        <taxon>Fungi</taxon>
        <taxon>Dikarya</taxon>
        <taxon>Ascomycota</taxon>
        <taxon>Pezizomycotina</taxon>
        <taxon>Sordariomycetes</taxon>
        <taxon>Sordariomycetidae</taxon>
        <taxon>Sordariales</taxon>
        <taxon>Naviculisporaceae</taxon>
        <taxon>Rhypophila</taxon>
    </lineage>
</organism>
<dbReference type="GO" id="GO:0005762">
    <property type="term" value="C:mitochondrial large ribosomal subunit"/>
    <property type="evidence" value="ECO:0007669"/>
    <property type="project" value="TreeGrafter"/>
</dbReference>
<feature type="compositionally biased region" description="Basic and acidic residues" evidence="8">
    <location>
        <begin position="273"/>
        <end position="287"/>
    </location>
</feature>
<name>A0AAN6Y3U1_9PEZI</name>
<feature type="compositionally biased region" description="Basic and acidic residues" evidence="8">
    <location>
        <begin position="245"/>
        <end position="264"/>
    </location>
</feature>
<dbReference type="PANTHER" id="PTHR21183:SF18">
    <property type="entry name" value="LARGE RIBOSOMAL SUBUNIT PROTEIN UL29M"/>
    <property type="match status" value="1"/>
</dbReference>
<dbReference type="InterPro" id="IPR010729">
    <property type="entry name" value="Ribosomal_uL29_mit"/>
</dbReference>
<dbReference type="InterPro" id="IPR038340">
    <property type="entry name" value="MRP-L47_sf"/>
</dbReference>
<evidence type="ECO:0000313" key="9">
    <source>
        <dbReference type="EMBL" id="KAK4211678.1"/>
    </source>
</evidence>
<comment type="subcellular location">
    <subcellularLocation>
        <location evidence="1">Mitochondrion</location>
    </subcellularLocation>
</comment>
<comment type="similarity">
    <text evidence="2">Belongs to the universal ribosomal protein uL29 family.</text>
</comment>
<dbReference type="Gene3D" id="6.10.330.20">
    <property type="match status" value="1"/>
</dbReference>
<evidence type="ECO:0000256" key="7">
    <source>
        <dbReference type="ARBA" id="ARBA00035399"/>
    </source>
</evidence>
<keyword evidence="3 9" id="KW-0689">Ribosomal protein</keyword>
<reference evidence="9" key="1">
    <citation type="journal article" date="2023" name="Mol. Phylogenet. Evol.">
        <title>Genome-scale phylogeny and comparative genomics of the fungal order Sordariales.</title>
        <authorList>
            <person name="Hensen N."/>
            <person name="Bonometti L."/>
            <person name="Westerberg I."/>
            <person name="Brannstrom I.O."/>
            <person name="Guillou S."/>
            <person name="Cros-Aarteil S."/>
            <person name="Calhoun S."/>
            <person name="Haridas S."/>
            <person name="Kuo A."/>
            <person name="Mondo S."/>
            <person name="Pangilinan J."/>
            <person name="Riley R."/>
            <person name="LaButti K."/>
            <person name="Andreopoulos B."/>
            <person name="Lipzen A."/>
            <person name="Chen C."/>
            <person name="Yan M."/>
            <person name="Daum C."/>
            <person name="Ng V."/>
            <person name="Clum A."/>
            <person name="Steindorff A."/>
            <person name="Ohm R.A."/>
            <person name="Martin F."/>
            <person name="Silar P."/>
            <person name="Natvig D.O."/>
            <person name="Lalanne C."/>
            <person name="Gautier V."/>
            <person name="Ament-Velasquez S.L."/>
            <person name="Kruys A."/>
            <person name="Hutchinson M.I."/>
            <person name="Powell A.J."/>
            <person name="Barry K."/>
            <person name="Miller A.N."/>
            <person name="Grigoriev I.V."/>
            <person name="Debuchy R."/>
            <person name="Gladieux P."/>
            <person name="Hiltunen Thoren M."/>
            <person name="Johannesson H."/>
        </authorList>
    </citation>
    <scope>NUCLEOTIDE SEQUENCE</scope>
    <source>
        <strain evidence="9">PSN293</strain>
    </source>
</reference>
<dbReference type="GO" id="GO:0003735">
    <property type="term" value="F:structural constituent of ribosome"/>
    <property type="evidence" value="ECO:0007669"/>
    <property type="project" value="InterPro"/>
</dbReference>